<reference evidence="7 9" key="1">
    <citation type="submission" date="2015-09" db="EMBL/GenBank/DDBJ databases">
        <title>Genome announcement of multiple Pseudomonas syringae strains.</title>
        <authorList>
            <person name="Thakur S."/>
            <person name="Wang P.W."/>
            <person name="Gong Y."/>
            <person name="Weir B.S."/>
            <person name="Guttman D.S."/>
        </authorList>
    </citation>
    <scope>NUCLEOTIDE SEQUENCE [LARGE SCALE GENOMIC DNA]</scope>
    <source>
        <strain evidence="7 9">ICMP19117</strain>
    </source>
</reference>
<dbReference type="RefSeq" id="WP_054994339.1">
    <property type="nucleotide sequence ID" value="NZ_CP053030.1"/>
</dbReference>
<feature type="domain" description="HTH lysR-type" evidence="6">
    <location>
        <begin position="4"/>
        <end position="61"/>
    </location>
</feature>
<evidence type="ECO:0000256" key="3">
    <source>
        <dbReference type="ARBA" id="ARBA00023125"/>
    </source>
</evidence>
<feature type="region of interest" description="Disordered" evidence="5">
    <location>
        <begin position="299"/>
        <end position="322"/>
    </location>
</feature>
<dbReference type="PROSITE" id="PS50931">
    <property type="entry name" value="HTH_LYSR"/>
    <property type="match status" value="1"/>
</dbReference>
<keyword evidence="4" id="KW-0804">Transcription</keyword>
<keyword evidence="3" id="KW-0238">DNA-binding</keyword>
<dbReference type="SUPFAM" id="SSF46785">
    <property type="entry name" value="Winged helix' DNA-binding domain"/>
    <property type="match status" value="1"/>
</dbReference>
<dbReference type="CDD" id="cd08422">
    <property type="entry name" value="PBP2_CrgA_like"/>
    <property type="match status" value="1"/>
</dbReference>
<dbReference type="GO" id="GO:0043565">
    <property type="term" value="F:sequence-specific DNA binding"/>
    <property type="evidence" value="ECO:0007669"/>
    <property type="project" value="TreeGrafter"/>
</dbReference>
<keyword evidence="10" id="KW-1185">Reference proteome</keyword>
<proteinExistence type="inferred from homology"/>
<dbReference type="PANTHER" id="PTHR30537:SF5">
    <property type="entry name" value="HTH-TYPE TRANSCRIPTIONAL ACTIVATOR TTDR-RELATED"/>
    <property type="match status" value="1"/>
</dbReference>
<evidence type="ECO:0000313" key="8">
    <source>
        <dbReference type="EMBL" id="SDP26277.1"/>
    </source>
</evidence>
<reference evidence="8 10" key="2">
    <citation type="submission" date="2016-10" db="EMBL/GenBank/DDBJ databases">
        <authorList>
            <person name="Varghese N."/>
            <person name="Submissions S."/>
        </authorList>
    </citation>
    <scope>NUCLEOTIDE SEQUENCE [LARGE SCALE GENOMIC DNA]</scope>
    <source>
        <strain evidence="8 10">DSM 14939</strain>
    </source>
</reference>
<dbReference type="Gene3D" id="3.40.190.290">
    <property type="match status" value="1"/>
</dbReference>
<evidence type="ECO:0000256" key="1">
    <source>
        <dbReference type="ARBA" id="ARBA00009437"/>
    </source>
</evidence>
<accession>A0A0P9M405</accession>
<dbReference type="InterPro" id="IPR058163">
    <property type="entry name" value="LysR-type_TF_proteobact-type"/>
</dbReference>
<evidence type="ECO:0000256" key="2">
    <source>
        <dbReference type="ARBA" id="ARBA00023015"/>
    </source>
</evidence>
<name>A0A0P9M405_9PSED</name>
<dbReference type="SUPFAM" id="SSF53850">
    <property type="entry name" value="Periplasmic binding protein-like II"/>
    <property type="match status" value="1"/>
</dbReference>
<dbReference type="Proteomes" id="UP000183042">
    <property type="component" value="Unassembled WGS sequence"/>
</dbReference>
<dbReference type="AlphaFoldDB" id="A0A0P9M405"/>
<comment type="similarity">
    <text evidence="1">Belongs to the LysR transcriptional regulatory family.</text>
</comment>
<gene>
    <name evidence="7" type="ORF">ALO92_100656</name>
    <name evidence="8" type="ORF">SAMN05216596_103350</name>
</gene>
<dbReference type="InterPro" id="IPR000847">
    <property type="entry name" value="LysR_HTH_N"/>
</dbReference>
<dbReference type="InterPro" id="IPR005119">
    <property type="entry name" value="LysR_subst-bd"/>
</dbReference>
<evidence type="ECO:0000313" key="7">
    <source>
        <dbReference type="EMBL" id="KPW82584.1"/>
    </source>
</evidence>
<evidence type="ECO:0000256" key="5">
    <source>
        <dbReference type="SAM" id="MobiDB-lite"/>
    </source>
</evidence>
<dbReference type="PANTHER" id="PTHR30537">
    <property type="entry name" value="HTH-TYPE TRANSCRIPTIONAL REGULATOR"/>
    <property type="match status" value="1"/>
</dbReference>
<dbReference type="EMBL" id="LJQB01000080">
    <property type="protein sequence ID" value="KPW82584.1"/>
    <property type="molecule type" value="Genomic_DNA"/>
</dbReference>
<sequence length="322" mass="35685">MELHNLNDIAAFVSSVNAGSFTAAAKQLGLTRSAVGKSIVRLEARLQVRLLNRTTRSLSMTDEGQILYERCVGVLQDLDDVEDALAFRRSTPSGRLRISLPVALGRLHVLQHIECCLNDWPSLSVDITFSDRLVDLIDEGFDLAMRIGPPKEDSRLLTRTVAYQQMITCASPKYLAEHDEPKTPEDLSEHQCLHFVSGGRLLPWNFRVNGSSVPVTHGGRLQMDSAESLHQSAIAGLGIATLPSYVVNDDLRSGKLVQLLVGYAEAAEPIRVIYPSKRHLSPKIRLFIDKLVEAWSPRPPWEQQPVKGTTSRAKNPNGMKFS</sequence>
<dbReference type="Pfam" id="PF03466">
    <property type="entry name" value="LysR_substrate"/>
    <property type="match status" value="1"/>
</dbReference>
<dbReference type="FunFam" id="3.40.190.290:FF:000001">
    <property type="entry name" value="Transcriptional regulator, LysR family"/>
    <property type="match status" value="1"/>
</dbReference>
<comment type="caution">
    <text evidence="7">The sequence shown here is derived from an EMBL/GenBank/DDBJ whole genome shotgun (WGS) entry which is preliminary data.</text>
</comment>
<dbReference type="Pfam" id="PF00126">
    <property type="entry name" value="HTH_1"/>
    <property type="match status" value="1"/>
</dbReference>
<dbReference type="GO" id="GO:0006351">
    <property type="term" value="P:DNA-templated transcription"/>
    <property type="evidence" value="ECO:0007669"/>
    <property type="project" value="TreeGrafter"/>
</dbReference>
<dbReference type="InterPro" id="IPR036390">
    <property type="entry name" value="WH_DNA-bd_sf"/>
</dbReference>
<dbReference type="PATRIC" id="fig|200452.3.peg.3908"/>
<keyword evidence="2" id="KW-0805">Transcription regulation</keyword>
<evidence type="ECO:0000259" key="6">
    <source>
        <dbReference type="PROSITE" id="PS50931"/>
    </source>
</evidence>
<organism evidence="7 9">
    <name type="scientific">Pseudomonas congelans</name>
    <dbReference type="NCBI Taxonomy" id="200452"/>
    <lineage>
        <taxon>Bacteria</taxon>
        <taxon>Pseudomonadati</taxon>
        <taxon>Pseudomonadota</taxon>
        <taxon>Gammaproteobacteria</taxon>
        <taxon>Pseudomonadales</taxon>
        <taxon>Pseudomonadaceae</taxon>
        <taxon>Pseudomonas</taxon>
    </lineage>
</organism>
<protein>
    <submittedName>
        <fullName evidence="7 8">Transcriptional regulator, LysR family</fullName>
    </submittedName>
</protein>
<dbReference type="InterPro" id="IPR036388">
    <property type="entry name" value="WH-like_DNA-bd_sf"/>
</dbReference>
<dbReference type="GO" id="GO:0003700">
    <property type="term" value="F:DNA-binding transcription factor activity"/>
    <property type="evidence" value="ECO:0007669"/>
    <property type="project" value="InterPro"/>
</dbReference>
<dbReference type="FunFam" id="1.10.10.10:FF:000001">
    <property type="entry name" value="LysR family transcriptional regulator"/>
    <property type="match status" value="1"/>
</dbReference>
<dbReference type="Gene3D" id="1.10.10.10">
    <property type="entry name" value="Winged helix-like DNA-binding domain superfamily/Winged helix DNA-binding domain"/>
    <property type="match status" value="1"/>
</dbReference>
<dbReference type="GeneID" id="65075754"/>
<dbReference type="Proteomes" id="UP000050411">
    <property type="component" value="Unassembled WGS sequence"/>
</dbReference>
<evidence type="ECO:0000313" key="9">
    <source>
        <dbReference type="Proteomes" id="UP000050411"/>
    </source>
</evidence>
<evidence type="ECO:0000256" key="4">
    <source>
        <dbReference type="ARBA" id="ARBA00023163"/>
    </source>
</evidence>
<dbReference type="EMBL" id="FNJH01000003">
    <property type="protein sequence ID" value="SDP26277.1"/>
    <property type="molecule type" value="Genomic_DNA"/>
</dbReference>
<evidence type="ECO:0000313" key="10">
    <source>
        <dbReference type="Proteomes" id="UP000183042"/>
    </source>
</evidence>